<organism evidence="1 2">
    <name type="scientific">Parasponia andersonii</name>
    <name type="common">Sponia andersonii</name>
    <dbReference type="NCBI Taxonomy" id="3476"/>
    <lineage>
        <taxon>Eukaryota</taxon>
        <taxon>Viridiplantae</taxon>
        <taxon>Streptophyta</taxon>
        <taxon>Embryophyta</taxon>
        <taxon>Tracheophyta</taxon>
        <taxon>Spermatophyta</taxon>
        <taxon>Magnoliopsida</taxon>
        <taxon>eudicotyledons</taxon>
        <taxon>Gunneridae</taxon>
        <taxon>Pentapetalae</taxon>
        <taxon>rosids</taxon>
        <taxon>fabids</taxon>
        <taxon>Rosales</taxon>
        <taxon>Cannabaceae</taxon>
        <taxon>Parasponia</taxon>
    </lineage>
</organism>
<gene>
    <name evidence="1" type="ORF">PanWU01x14_256340</name>
</gene>
<proteinExistence type="predicted"/>
<name>A0A2P5BAE5_PARAD</name>
<evidence type="ECO:0000313" key="2">
    <source>
        <dbReference type="Proteomes" id="UP000237105"/>
    </source>
</evidence>
<protein>
    <submittedName>
        <fullName evidence="1">Uncharacterized protein</fullName>
    </submittedName>
</protein>
<keyword evidence="2" id="KW-1185">Reference proteome</keyword>
<dbReference type="EMBL" id="JXTB01000324">
    <property type="protein sequence ID" value="PON45759.1"/>
    <property type="molecule type" value="Genomic_DNA"/>
</dbReference>
<dbReference type="AlphaFoldDB" id="A0A2P5BAE5"/>
<evidence type="ECO:0000313" key="1">
    <source>
        <dbReference type="EMBL" id="PON45759.1"/>
    </source>
</evidence>
<dbReference type="Proteomes" id="UP000237105">
    <property type="component" value="Unassembled WGS sequence"/>
</dbReference>
<comment type="caution">
    <text evidence="1">The sequence shown here is derived from an EMBL/GenBank/DDBJ whole genome shotgun (WGS) entry which is preliminary data.</text>
</comment>
<sequence>MFCQFVWHRAVTLNKHLLEIIKDISVMHGQERCSNPSLPCTTSTPNTMSVHFNISWHIIVNDMSHIRYVNPTPSDICGNKDIISFGSKPFKADLSLLLRFPTMQSRHTVACLIQILGHTISILLRVNKDNGSLITKLIKQPL</sequence>
<reference evidence="2" key="1">
    <citation type="submission" date="2016-06" db="EMBL/GenBank/DDBJ databases">
        <title>Parallel loss of symbiosis genes in relatives of nitrogen-fixing non-legume Parasponia.</title>
        <authorList>
            <person name="Van Velzen R."/>
            <person name="Holmer R."/>
            <person name="Bu F."/>
            <person name="Rutten L."/>
            <person name="Van Zeijl A."/>
            <person name="Liu W."/>
            <person name="Santuari L."/>
            <person name="Cao Q."/>
            <person name="Sharma T."/>
            <person name="Shen D."/>
            <person name="Roswanjaya Y."/>
            <person name="Wardhani T."/>
            <person name="Kalhor M.S."/>
            <person name="Jansen J."/>
            <person name="Van den Hoogen J."/>
            <person name="Gungor B."/>
            <person name="Hartog M."/>
            <person name="Hontelez J."/>
            <person name="Verver J."/>
            <person name="Yang W.-C."/>
            <person name="Schijlen E."/>
            <person name="Repin R."/>
            <person name="Schilthuizen M."/>
            <person name="Schranz E."/>
            <person name="Heidstra R."/>
            <person name="Miyata K."/>
            <person name="Fedorova E."/>
            <person name="Kohlen W."/>
            <person name="Bisseling T."/>
            <person name="Smit S."/>
            <person name="Geurts R."/>
        </authorList>
    </citation>
    <scope>NUCLEOTIDE SEQUENCE [LARGE SCALE GENOMIC DNA]</scope>
    <source>
        <strain evidence="2">cv. WU1-14</strain>
    </source>
</reference>
<dbReference type="AntiFam" id="ANF00149">
    <property type="entry name" value="Shadow ORF (opposite cshA)"/>
</dbReference>
<dbReference type="OrthoDB" id="10271535at2759"/>
<accession>A0A2P5BAE5</accession>